<keyword evidence="1" id="KW-0493">Microtubule</keyword>
<protein>
    <submittedName>
        <fullName evidence="7">Uncharacterized protein</fullName>
    </submittedName>
</protein>
<keyword evidence="4" id="KW-0175">Coiled coil</keyword>
<feature type="compositionally biased region" description="Basic and acidic residues" evidence="6">
    <location>
        <begin position="423"/>
        <end position="432"/>
    </location>
</feature>
<dbReference type="Gene3D" id="1.20.5.340">
    <property type="match status" value="1"/>
</dbReference>
<dbReference type="InterPro" id="IPR044986">
    <property type="entry name" value="KIF15/KIN-12"/>
</dbReference>
<feature type="region of interest" description="Disordered" evidence="6">
    <location>
        <begin position="511"/>
        <end position="578"/>
    </location>
</feature>
<evidence type="ECO:0000256" key="2">
    <source>
        <dbReference type="ARBA" id="ARBA00022741"/>
    </source>
</evidence>
<dbReference type="SUPFAM" id="SSF53335">
    <property type="entry name" value="S-adenosyl-L-methionine-dependent methyltransferases"/>
    <property type="match status" value="1"/>
</dbReference>
<reference evidence="7" key="2">
    <citation type="submission" date="2023-01" db="EMBL/GenBank/DDBJ databases">
        <title>Gilvimarinus xylanilyticus HB14 isolated from Caulerpa lentillifera aquaculture base in Hainan, China.</title>
        <authorList>
            <person name="Zhang Y.-J."/>
        </authorList>
    </citation>
    <scope>NUCLEOTIDE SEQUENCE</scope>
    <source>
        <strain evidence="7">HB14</strain>
    </source>
</reference>
<evidence type="ECO:0000256" key="5">
    <source>
        <dbReference type="ARBA" id="ARBA00023175"/>
    </source>
</evidence>
<dbReference type="EMBL" id="JAMFTH010000004">
    <property type="protein sequence ID" value="MCP8900292.1"/>
    <property type="molecule type" value="Genomic_DNA"/>
</dbReference>
<proteinExistence type="predicted"/>
<organism evidence="7 8">
    <name type="scientific">Gilvimarinus xylanilyticus</name>
    <dbReference type="NCBI Taxonomy" id="2944139"/>
    <lineage>
        <taxon>Bacteria</taxon>
        <taxon>Pseudomonadati</taxon>
        <taxon>Pseudomonadota</taxon>
        <taxon>Gammaproteobacteria</taxon>
        <taxon>Cellvibrionales</taxon>
        <taxon>Cellvibrionaceae</taxon>
        <taxon>Gilvimarinus</taxon>
    </lineage>
</organism>
<reference evidence="7" key="1">
    <citation type="submission" date="2022-05" db="EMBL/GenBank/DDBJ databases">
        <authorList>
            <person name="Sun H.-N."/>
        </authorList>
    </citation>
    <scope>NUCLEOTIDE SEQUENCE</scope>
    <source>
        <strain evidence="7">HB14</strain>
    </source>
</reference>
<keyword evidence="3" id="KW-0067">ATP-binding</keyword>
<comment type="caution">
    <text evidence="7">The sequence shown here is derived from an EMBL/GenBank/DDBJ whole genome shotgun (WGS) entry which is preliminary data.</text>
</comment>
<dbReference type="GO" id="GO:0005874">
    <property type="term" value="C:microtubule"/>
    <property type="evidence" value="ECO:0007669"/>
    <property type="project" value="UniProtKB-KW"/>
</dbReference>
<feature type="region of interest" description="Disordered" evidence="6">
    <location>
        <begin position="214"/>
        <end position="235"/>
    </location>
</feature>
<feature type="compositionally biased region" description="Basic and acidic residues" evidence="6">
    <location>
        <begin position="543"/>
        <end position="557"/>
    </location>
</feature>
<dbReference type="Gene3D" id="3.40.50.150">
    <property type="entry name" value="Vaccinia Virus protein VP39"/>
    <property type="match status" value="1"/>
</dbReference>
<keyword evidence="2" id="KW-0547">Nucleotide-binding</keyword>
<evidence type="ECO:0000256" key="3">
    <source>
        <dbReference type="ARBA" id="ARBA00022840"/>
    </source>
</evidence>
<feature type="compositionally biased region" description="Basic and acidic residues" evidence="6">
    <location>
        <begin position="406"/>
        <end position="416"/>
    </location>
</feature>
<dbReference type="GO" id="GO:0005524">
    <property type="term" value="F:ATP binding"/>
    <property type="evidence" value="ECO:0007669"/>
    <property type="project" value="UniProtKB-KW"/>
</dbReference>
<keyword evidence="8" id="KW-1185">Reference proteome</keyword>
<gene>
    <name evidence="7" type="ORF">M6D89_13380</name>
</gene>
<accession>A0A9X2I6G0</accession>
<dbReference type="RefSeq" id="WP_253968583.1">
    <property type="nucleotide sequence ID" value="NZ_JAMFTH010000004.1"/>
</dbReference>
<feature type="compositionally biased region" description="Polar residues" evidence="6">
    <location>
        <begin position="561"/>
        <end position="578"/>
    </location>
</feature>
<evidence type="ECO:0000256" key="4">
    <source>
        <dbReference type="ARBA" id="ARBA00023054"/>
    </source>
</evidence>
<evidence type="ECO:0000256" key="1">
    <source>
        <dbReference type="ARBA" id="ARBA00022701"/>
    </source>
</evidence>
<dbReference type="PANTHER" id="PTHR37739">
    <property type="entry name" value="KINESIN-LIKE PROTEIN KIN-12D"/>
    <property type="match status" value="1"/>
</dbReference>
<evidence type="ECO:0000313" key="7">
    <source>
        <dbReference type="EMBL" id="MCP8900292.1"/>
    </source>
</evidence>
<dbReference type="InterPro" id="IPR029063">
    <property type="entry name" value="SAM-dependent_MTases_sf"/>
</dbReference>
<dbReference type="PANTHER" id="PTHR37739:SF8">
    <property type="entry name" value="KINESIN-LIKE PROTEIN KIN-12D"/>
    <property type="match status" value="1"/>
</dbReference>
<sequence>MQIDVPQNTGTIVHIGAGQGSELPTYLSSAAERIILVEPNPQLAEQLRQQAEGDNRVTVLEQAVGGARAGSELHVYNLAHTASLYPLDGLKNLYPGLRLANTHSVQRQTPAQLFNQLSIQGYHNLLVVQAPGAESDILTALAQSNRFETFANIYFQATKPGLYQCPKVNAAEKLKTLGYQLTEGIATSTAQNLYAQLDTGMLALTRLTEQLDEAKQKHKKERSAHKKVQKQLTEYKTNAKATNARLAELDKTLTETQVALQNATQAEVGLQQQLSSKQEQLQQQQDDLQATQQQLAEQTSAAQAHKQALASLQADYEQQLGQASQNAQSDLKAAQQQLQKSTEQAVQAEQQNQQLIQQQQKSQQQLQQHQKQIGELKQQLEQANSQNKVLQEKLQPLQQKTQQTEQLEKQLAEQKKSAQAASEKLEQQKKQAEQLQQTVNEKQAAAEDLQKRFENQKNRADQAEKQLAEHKEQLQVKSQNLEKASTTLKQTQNDLADKKQTLAELQQKLEGAQKRANNQQARADSAEQKLNEQQEQAAQNLKAEQDAHAQTKQDLARAQEQAAQLTERLNSQEGQQGSVAELQKRMEYLFGQQRLQLEQAANALGHHVTDTVTTTAQELEAGIQLQQQLGGDSRALEFNGERLSSAFAVALTNQLKSKPYDLVLQLGAGPATLLLANSLSAATQKRLSGTAKDSAEYIEPSDSDLPKRIITFEHQKKVCTQLKKTLTAQGHSAAVEVKFAPLIEVNDQGELYYDLQDSLKRIPQILNAETAKLLVVITPPADGGPNPQAALSQLLQSLAAFSLDVVMPCNQADTELNDAWSAILNDRALEYRRHTDNSTSWALEVNAE</sequence>
<name>A0A9X2I6G0_9GAMM</name>
<feature type="compositionally biased region" description="Low complexity" evidence="6">
    <location>
        <begin position="514"/>
        <end position="523"/>
    </location>
</feature>
<feature type="compositionally biased region" description="Basic residues" evidence="6">
    <location>
        <begin position="216"/>
        <end position="229"/>
    </location>
</feature>
<evidence type="ECO:0000256" key="6">
    <source>
        <dbReference type="SAM" id="MobiDB-lite"/>
    </source>
</evidence>
<evidence type="ECO:0000313" key="8">
    <source>
        <dbReference type="Proteomes" id="UP001139319"/>
    </source>
</evidence>
<feature type="region of interest" description="Disordered" evidence="6">
    <location>
        <begin position="405"/>
        <end position="443"/>
    </location>
</feature>
<dbReference type="AlphaFoldDB" id="A0A9X2I6G0"/>
<keyword evidence="5" id="KW-0505">Motor protein</keyword>
<dbReference type="SUPFAM" id="SSF57997">
    <property type="entry name" value="Tropomyosin"/>
    <property type="match status" value="1"/>
</dbReference>
<dbReference type="Proteomes" id="UP001139319">
    <property type="component" value="Unassembled WGS sequence"/>
</dbReference>